<evidence type="ECO:0000256" key="5">
    <source>
        <dbReference type="ARBA" id="ARBA00023295"/>
    </source>
</evidence>
<evidence type="ECO:0000256" key="2">
    <source>
        <dbReference type="ARBA" id="ARBA00022723"/>
    </source>
</evidence>
<feature type="domain" description="Macro" evidence="6">
    <location>
        <begin position="100"/>
        <end position="301"/>
    </location>
</feature>
<dbReference type="Gene3D" id="3.40.220.10">
    <property type="entry name" value="Leucine Aminopeptidase, subunit E, domain 1"/>
    <property type="match status" value="1"/>
</dbReference>
<keyword evidence="8" id="KW-1185">Reference proteome</keyword>
<dbReference type="SUPFAM" id="SSF52949">
    <property type="entry name" value="Macro domain-like"/>
    <property type="match status" value="1"/>
</dbReference>
<dbReference type="Proteomes" id="UP000799757">
    <property type="component" value="Unassembled WGS sequence"/>
</dbReference>
<keyword evidence="5" id="KW-0326">Glycosidase</keyword>
<dbReference type="CDD" id="cd02908">
    <property type="entry name" value="Macro_OAADPr_deacetylase"/>
    <property type="match status" value="1"/>
</dbReference>
<name>A0A6A6XP36_9PLEO</name>
<dbReference type="GO" id="GO:0046872">
    <property type="term" value="F:metal ion binding"/>
    <property type="evidence" value="ECO:0007669"/>
    <property type="project" value="UniProtKB-KW"/>
</dbReference>
<dbReference type="SMART" id="SM00506">
    <property type="entry name" value="A1pp"/>
    <property type="match status" value="1"/>
</dbReference>
<dbReference type="InterPro" id="IPR043472">
    <property type="entry name" value="Macro_dom-like"/>
</dbReference>
<evidence type="ECO:0000256" key="1">
    <source>
        <dbReference type="ARBA" id="ARBA00001947"/>
    </source>
</evidence>
<sequence length="612" mass="67777">MLPKMTSTLTKALSDSLSFLLNERFQTSPQHARRHLASALRSETYHQLQLFQQLLCQRSATPSIPSEISHAIDKILIYQLNNKILTKASSIPAYFSVERTSSATNDNKAPIKLSLWRGDITTLTDVTAVVNAANSELLGCFQPTHKCIDNIIHAAAGPRLRQEMHRLMVAQNHAEPVGRAKVTPAFNLPAKNIVHTVGPRMGGAKQAPQVKEREQLASCYRECLDAIESLPLDENGELSIAFCCISTGLFAFPKEIAAGIAVETVMQWCEMHPDTPVTHIIFDVFMEDDLDLYAKELDSLARHPISQGPESSIPCQLAIGLQSPQSLIRARNWILDADYLIISAGAGLSAADGLDYTSTSLFTRHYPALLQYGLRCLYDTIGFSSWPSASVKWGYFFTHANLIRNWPKSPLYASLLSLTSKLGKDRYFVRTSNADGLFAANEFPESRVSTPQGRYEYLQCFAKCRPDAVFPTSGFLDAALPFIDAQTQTLTDESLIPQCEFCGTELTLCVRGGSYFNETPFEEEEDAWYDFVERIRCDEGKSAVILELGVGLNTAGVLRWPNEHLAETGNEKFRLVRVGLGPSACVPFELVENEMAVVVDGDVKSALEILIH</sequence>
<evidence type="ECO:0000313" key="8">
    <source>
        <dbReference type="Proteomes" id="UP000799757"/>
    </source>
</evidence>
<reference evidence="7" key="1">
    <citation type="journal article" date="2020" name="Stud. Mycol.">
        <title>101 Dothideomycetes genomes: a test case for predicting lifestyles and emergence of pathogens.</title>
        <authorList>
            <person name="Haridas S."/>
            <person name="Albert R."/>
            <person name="Binder M."/>
            <person name="Bloem J."/>
            <person name="Labutti K."/>
            <person name="Salamov A."/>
            <person name="Andreopoulos B."/>
            <person name="Baker S."/>
            <person name="Barry K."/>
            <person name="Bills G."/>
            <person name="Bluhm B."/>
            <person name="Cannon C."/>
            <person name="Castanera R."/>
            <person name="Culley D."/>
            <person name="Daum C."/>
            <person name="Ezra D."/>
            <person name="Gonzalez J."/>
            <person name="Henrissat B."/>
            <person name="Kuo A."/>
            <person name="Liang C."/>
            <person name="Lipzen A."/>
            <person name="Lutzoni F."/>
            <person name="Magnuson J."/>
            <person name="Mondo S."/>
            <person name="Nolan M."/>
            <person name="Ohm R."/>
            <person name="Pangilinan J."/>
            <person name="Park H.-J."/>
            <person name="Ramirez L."/>
            <person name="Alfaro M."/>
            <person name="Sun H."/>
            <person name="Tritt A."/>
            <person name="Yoshinaga Y."/>
            <person name="Zwiers L.-H."/>
            <person name="Turgeon B."/>
            <person name="Goodwin S."/>
            <person name="Spatafora J."/>
            <person name="Crous P."/>
            <person name="Grigoriev I."/>
        </authorList>
    </citation>
    <scope>NUCLEOTIDE SEQUENCE</scope>
    <source>
        <strain evidence="7">CBS 109.77</strain>
    </source>
</reference>
<dbReference type="PANTHER" id="PTHR11106:SF121">
    <property type="entry name" value="ADP-RIBOSE 1''-PHOSPHATE PHOSPHATASE"/>
    <property type="match status" value="1"/>
</dbReference>
<dbReference type="SUPFAM" id="SSF52467">
    <property type="entry name" value="DHS-like NAD/FAD-binding domain"/>
    <property type="match status" value="1"/>
</dbReference>
<dbReference type="EMBL" id="MU001793">
    <property type="protein sequence ID" value="KAF2798014.1"/>
    <property type="molecule type" value="Genomic_DNA"/>
</dbReference>
<keyword evidence="3" id="KW-0378">Hydrolase</keyword>
<comment type="cofactor">
    <cofactor evidence="1">
        <name>Zn(2+)</name>
        <dbReference type="ChEBI" id="CHEBI:29105"/>
    </cofactor>
</comment>
<proteinExistence type="predicted"/>
<dbReference type="GO" id="GO:0016798">
    <property type="term" value="F:hydrolase activity, acting on glycosyl bonds"/>
    <property type="evidence" value="ECO:0007669"/>
    <property type="project" value="UniProtKB-KW"/>
</dbReference>
<dbReference type="OrthoDB" id="6077599at2759"/>
<dbReference type="Gene3D" id="3.40.50.1220">
    <property type="entry name" value="TPP-binding domain"/>
    <property type="match status" value="1"/>
</dbReference>
<dbReference type="PANTHER" id="PTHR11106">
    <property type="entry name" value="GANGLIOSIDE INDUCED DIFFERENTIATION ASSOCIATED PROTEIN 2-RELATED"/>
    <property type="match status" value="1"/>
</dbReference>
<organism evidence="7 8">
    <name type="scientific">Melanomma pulvis-pyrius CBS 109.77</name>
    <dbReference type="NCBI Taxonomy" id="1314802"/>
    <lineage>
        <taxon>Eukaryota</taxon>
        <taxon>Fungi</taxon>
        <taxon>Dikarya</taxon>
        <taxon>Ascomycota</taxon>
        <taxon>Pezizomycotina</taxon>
        <taxon>Dothideomycetes</taxon>
        <taxon>Pleosporomycetidae</taxon>
        <taxon>Pleosporales</taxon>
        <taxon>Melanommataceae</taxon>
        <taxon>Melanomma</taxon>
    </lineage>
</organism>
<dbReference type="AlphaFoldDB" id="A0A6A6XP36"/>
<dbReference type="PROSITE" id="PS51154">
    <property type="entry name" value="MACRO"/>
    <property type="match status" value="1"/>
</dbReference>
<evidence type="ECO:0000313" key="7">
    <source>
        <dbReference type="EMBL" id="KAF2798014.1"/>
    </source>
</evidence>
<evidence type="ECO:0000259" key="6">
    <source>
        <dbReference type="PROSITE" id="PS51154"/>
    </source>
</evidence>
<dbReference type="Pfam" id="PF01661">
    <property type="entry name" value="Macro"/>
    <property type="match status" value="1"/>
</dbReference>
<gene>
    <name evidence="7" type="ORF">K505DRAFT_414661</name>
</gene>
<dbReference type="InterPro" id="IPR029035">
    <property type="entry name" value="DHS-like_NAD/FAD-binding_dom"/>
</dbReference>
<keyword evidence="4" id="KW-0862">Zinc</keyword>
<evidence type="ECO:0000256" key="4">
    <source>
        <dbReference type="ARBA" id="ARBA00022833"/>
    </source>
</evidence>
<protein>
    <submittedName>
        <fullName evidence="7">Appr-1-p processing enzyme family protein</fullName>
    </submittedName>
</protein>
<accession>A0A6A6XP36</accession>
<dbReference type="InterPro" id="IPR002589">
    <property type="entry name" value="Macro_dom"/>
</dbReference>
<evidence type="ECO:0000256" key="3">
    <source>
        <dbReference type="ARBA" id="ARBA00022801"/>
    </source>
</evidence>
<keyword evidence="2" id="KW-0479">Metal-binding</keyword>